<name>A0A167GRC0_9BURK</name>
<dbReference type="SUPFAM" id="SSF53850">
    <property type="entry name" value="Periplasmic binding protein-like II"/>
    <property type="match status" value="1"/>
</dbReference>
<dbReference type="KEGG" id="hyl:LPB072_01370"/>
<dbReference type="RefSeq" id="WP_066095142.1">
    <property type="nucleotide sequence ID" value="NZ_CP017476.1"/>
</dbReference>
<dbReference type="Gene3D" id="3.40.190.290">
    <property type="match status" value="1"/>
</dbReference>
<protein>
    <submittedName>
        <fullName evidence="6">LysR family transcriptional regulator</fullName>
    </submittedName>
</protein>
<dbReference type="Pfam" id="PF03466">
    <property type="entry name" value="LysR_substrate"/>
    <property type="match status" value="1"/>
</dbReference>
<dbReference type="EMBL" id="LVWD01000037">
    <property type="protein sequence ID" value="OAD39798.1"/>
    <property type="molecule type" value="Genomic_DNA"/>
</dbReference>
<evidence type="ECO:0000313" key="7">
    <source>
        <dbReference type="EMBL" id="OAD39798.1"/>
    </source>
</evidence>
<dbReference type="InterPro" id="IPR036390">
    <property type="entry name" value="WH_DNA-bd_sf"/>
</dbReference>
<organism evidence="6 9">
    <name type="scientific">Hydrogenophaga crassostreae</name>
    <dbReference type="NCBI Taxonomy" id="1763535"/>
    <lineage>
        <taxon>Bacteria</taxon>
        <taxon>Pseudomonadati</taxon>
        <taxon>Pseudomonadota</taxon>
        <taxon>Betaproteobacteria</taxon>
        <taxon>Burkholderiales</taxon>
        <taxon>Comamonadaceae</taxon>
        <taxon>Hydrogenophaga</taxon>
    </lineage>
</organism>
<gene>
    <name evidence="6" type="ORF">LPB072_01370</name>
    <name evidence="7" type="ORF">LPB72_19635</name>
</gene>
<dbReference type="Gene3D" id="1.10.10.10">
    <property type="entry name" value="Winged helix-like DNA-binding domain superfamily/Winged helix DNA-binding domain"/>
    <property type="match status" value="1"/>
</dbReference>
<evidence type="ECO:0000256" key="4">
    <source>
        <dbReference type="ARBA" id="ARBA00023163"/>
    </source>
</evidence>
<evidence type="ECO:0000313" key="6">
    <source>
        <dbReference type="EMBL" id="AOW11706.1"/>
    </source>
</evidence>
<feature type="domain" description="HTH lysR-type" evidence="5">
    <location>
        <begin position="1"/>
        <end position="59"/>
    </location>
</feature>
<dbReference type="Proteomes" id="UP000185657">
    <property type="component" value="Unassembled WGS sequence"/>
</dbReference>
<dbReference type="CDD" id="cd08473">
    <property type="entry name" value="PBP2_CrgA_like_4"/>
    <property type="match status" value="1"/>
</dbReference>
<dbReference type="InterPro" id="IPR036388">
    <property type="entry name" value="WH-like_DNA-bd_sf"/>
</dbReference>
<dbReference type="FunFam" id="1.10.10.10:FF:000001">
    <property type="entry name" value="LysR family transcriptional regulator"/>
    <property type="match status" value="1"/>
</dbReference>
<keyword evidence="4" id="KW-0804">Transcription</keyword>
<reference evidence="6 9" key="2">
    <citation type="submission" date="2016-10" db="EMBL/GenBank/DDBJ databases">
        <title>Hydorgenophaga sp. LPB0072 isolated from gastropod.</title>
        <authorList>
            <person name="Kim E."/>
            <person name="Yi H."/>
        </authorList>
    </citation>
    <scope>NUCLEOTIDE SEQUENCE [LARGE SCALE GENOMIC DNA]</scope>
    <source>
        <strain evidence="6 9">LPB0072</strain>
    </source>
</reference>
<dbReference type="EMBL" id="CP017476">
    <property type="protein sequence ID" value="AOW11706.1"/>
    <property type="molecule type" value="Genomic_DNA"/>
</dbReference>
<dbReference type="OrthoDB" id="5671700at2"/>
<dbReference type="PROSITE" id="PS50931">
    <property type="entry name" value="HTH_LYSR"/>
    <property type="match status" value="1"/>
</dbReference>
<reference evidence="7 8" key="1">
    <citation type="submission" date="2016-02" db="EMBL/GenBank/DDBJ databases">
        <title>Draft genome sequence of Hydrogenophaga sp. LPB0072.</title>
        <authorList>
            <person name="Shin S.-K."/>
            <person name="Yi H."/>
        </authorList>
    </citation>
    <scope>NUCLEOTIDE SEQUENCE [LARGE SCALE GENOMIC DNA]</scope>
    <source>
        <strain evidence="7 8">LPB0072</strain>
    </source>
</reference>
<evidence type="ECO:0000256" key="3">
    <source>
        <dbReference type="ARBA" id="ARBA00023125"/>
    </source>
</evidence>
<dbReference type="AlphaFoldDB" id="A0A167GRC0"/>
<dbReference type="InterPro" id="IPR058163">
    <property type="entry name" value="LysR-type_TF_proteobact-type"/>
</dbReference>
<keyword evidence="3" id="KW-0238">DNA-binding</keyword>
<evidence type="ECO:0000259" key="5">
    <source>
        <dbReference type="PROSITE" id="PS50931"/>
    </source>
</evidence>
<keyword evidence="8" id="KW-1185">Reference proteome</keyword>
<dbReference type="PANTHER" id="PTHR30537:SF31">
    <property type="entry name" value="TRANSCRIPTIONAL REGULATOR, LYSR FAMILY"/>
    <property type="match status" value="1"/>
</dbReference>
<proteinExistence type="inferred from homology"/>
<evidence type="ECO:0000256" key="2">
    <source>
        <dbReference type="ARBA" id="ARBA00023015"/>
    </source>
</evidence>
<dbReference type="GO" id="GO:0003700">
    <property type="term" value="F:DNA-binding transcription factor activity"/>
    <property type="evidence" value="ECO:0007669"/>
    <property type="project" value="InterPro"/>
</dbReference>
<evidence type="ECO:0000256" key="1">
    <source>
        <dbReference type="ARBA" id="ARBA00009437"/>
    </source>
</evidence>
<dbReference type="GO" id="GO:0043565">
    <property type="term" value="F:sequence-specific DNA binding"/>
    <property type="evidence" value="ECO:0007669"/>
    <property type="project" value="TreeGrafter"/>
</dbReference>
<dbReference type="Pfam" id="PF00126">
    <property type="entry name" value="HTH_1"/>
    <property type="match status" value="1"/>
</dbReference>
<dbReference type="SUPFAM" id="SSF46785">
    <property type="entry name" value="Winged helix' DNA-binding domain"/>
    <property type="match status" value="1"/>
</dbReference>
<comment type="similarity">
    <text evidence="1">Belongs to the LysR transcriptional regulatory family.</text>
</comment>
<sequence>MQDLNDMLLFADVIEHGGFAAAGRAAQLPKSRLSRRVARLEAQLGVQLLQRSSRKLSLTAAGESFLKHCIEMRVAAQAAFETVAQAQKEPHGTVRLSCPVTLAQGGVAGLIPRFLMQYPQVRVEMRVLNRPVDPVEDGVDLALRVRHVIEDSATLVAKTFGHSRGVLVAAPALLARQGGPVNGPGDLARLDTVAMNTSDRRGGWSFQGPDGSHYMHTHEPRYVADDLLVLVEAAVLGVGAAMLPDFMCRGHLVAGRLVQLLPEWTPPPRIVHAVFPARRALVPAVRHLLDFLAEHLVDDGLLVETRSP</sequence>
<evidence type="ECO:0000313" key="9">
    <source>
        <dbReference type="Proteomes" id="UP000185680"/>
    </source>
</evidence>
<dbReference type="Proteomes" id="UP000185680">
    <property type="component" value="Chromosome"/>
</dbReference>
<dbReference type="InterPro" id="IPR005119">
    <property type="entry name" value="LysR_subst-bd"/>
</dbReference>
<accession>A0A167GRC0</accession>
<keyword evidence="2" id="KW-0805">Transcription regulation</keyword>
<dbReference type="STRING" id="1763535.LPB072_01370"/>
<dbReference type="PANTHER" id="PTHR30537">
    <property type="entry name" value="HTH-TYPE TRANSCRIPTIONAL REGULATOR"/>
    <property type="match status" value="1"/>
</dbReference>
<evidence type="ECO:0000313" key="8">
    <source>
        <dbReference type="Proteomes" id="UP000185657"/>
    </source>
</evidence>
<dbReference type="GO" id="GO:0006351">
    <property type="term" value="P:DNA-templated transcription"/>
    <property type="evidence" value="ECO:0007669"/>
    <property type="project" value="TreeGrafter"/>
</dbReference>
<dbReference type="InterPro" id="IPR000847">
    <property type="entry name" value="LysR_HTH_N"/>
</dbReference>